<evidence type="ECO:0000313" key="6">
    <source>
        <dbReference type="EMBL" id="CAD5215164.1"/>
    </source>
</evidence>
<proteinExistence type="inferred from homology"/>
<sequence length="903" mass="102347">MPCKGEELCEEGSPDVIHNDENGHSNGVTIKREPVDVPVALRPTQPMAIPGSEPTPTSLDETLSSFVDMSIRNLSSNENGSLRSTESEKKPKVNGDAHAEMINNAKAALNWGAVNVLPGEELKPEHTWDMALVRVFMSNYRVIIITYNKQGVTSIPNNCIDLIEITNDDILKLMLRDGRIFNFKAGAADVACHFYKTITPLTCGGRRIEDSFAYRFAAACQEKRPSFLRKNLWHHDMSFGNVSKEFNHCGYNDEWRVTKINEDFSICASYPQFLVVPSATEDQEFLDYKRGRFFDRFPTAVWRCKKNGAVMLRSAQPETSFFGAVPEGDVKLCDTIRAACFKDKPEHKRKMYVVDARSYTAAWANRAKGGGFESGDAYHNVEIMFLGLPNIHALRYSFHQLRQLLHLPENINFYTGLQQTNWYQYLYSLILSTQKLVNALCIEGASCLVHCSDGWDRTSQLVSLTKMIADPFYRTFEGFEYLINREWVEFGHKFHDRNGLTPDNNEKAPVFLQFLDAVHQYWLKNPDRFEFNQRYLMKLAQHHHSALFGTFIFNNFQESFNGHICNANNSFMAPFQVGSPDDESIENLGKTPMLSVFDYLGKHNSCFINPVYDVSKKGRLLCPKGMWELHVWREVYCCTDVEAVINSPERATETLSVEENARPSGMSRSQSAASLNSLEQANGHFVTHGPPLNTPSASQPAPVSSTPNSYVPPTLPVVASFFSRFEHLSWKHYLDVDGLSRVPITYEDRFVDLHRQHQNHENAHRISESSSSGRESLKTENNQVLRRRIESNDSTMSFDMCEEDYSGRRKRDSQSSNLLFQVDMNTTSHFDSLNEEDTRKCDYCNTNVTMESNSTMTLSSSTLINGSNNLTTSTATKVRVTCARCAANRVPIHSPSSSRMVVS</sequence>
<dbReference type="EMBL" id="CAJFDH010000003">
    <property type="protein sequence ID" value="CAD5215164.1"/>
    <property type="molecule type" value="Genomic_DNA"/>
</dbReference>
<feature type="region of interest" description="Disordered" evidence="4">
    <location>
        <begin position="758"/>
        <end position="790"/>
    </location>
</feature>
<dbReference type="InterPro" id="IPR030564">
    <property type="entry name" value="Myotubularin"/>
</dbReference>
<dbReference type="PROSITE" id="PS00383">
    <property type="entry name" value="TYR_PHOSPHATASE_1"/>
    <property type="match status" value="1"/>
</dbReference>
<dbReference type="Proteomes" id="UP000614601">
    <property type="component" value="Unassembled WGS sequence"/>
</dbReference>
<dbReference type="GO" id="GO:0106018">
    <property type="term" value="F:phosphatidylinositol-3,5-bisphosphate phosphatase activity"/>
    <property type="evidence" value="ECO:0007669"/>
    <property type="project" value="TreeGrafter"/>
</dbReference>
<evidence type="ECO:0000256" key="4">
    <source>
        <dbReference type="SAM" id="MobiDB-lite"/>
    </source>
</evidence>
<feature type="domain" description="Myotubularin phosphatase" evidence="5">
    <location>
        <begin position="236"/>
        <end position="636"/>
    </location>
</feature>
<dbReference type="InterPro" id="IPR010569">
    <property type="entry name" value="Myotubularin-like_Pase_dom"/>
</dbReference>
<evidence type="ECO:0000256" key="2">
    <source>
        <dbReference type="PIRSR" id="PIRSR630564-1"/>
    </source>
</evidence>
<dbReference type="InterPro" id="IPR029021">
    <property type="entry name" value="Prot-tyrosine_phosphatase-like"/>
</dbReference>
<dbReference type="PANTHER" id="PTHR10807">
    <property type="entry name" value="MYOTUBULARIN-RELATED"/>
    <property type="match status" value="1"/>
</dbReference>
<dbReference type="Proteomes" id="UP000783686">
    <property type="component" value="Unassembled WGS sequence"/>
</dbReference>
<dbReference type="InterPro" id="IPR016130">
    <property type="entry name" value="Tyr_Pase_AS"/>
</dbReference>
<comment type="caution">
    <text evidence="6">The sequence shown here is derived from an EMBL/GenBank/DDBJ whole genome shotgun (WGS) entry which is preliminary data.</text>
</comment>
<evidence type="ECO:0000256" key="3">
    <source>
        <dbReference type="PIRSR" id="PIRSR630564-2"/>
    </source>
</evidence>
<organism evidence="6 7">
    <name type="scientific">Bursaphelenchus okinawaensis</name>
    <dbReference type="NCBI Taxonomy" id="465554"/>
    <lineage>
        <taxon>Eukaryota</taxon>
        <taxon>Metazoa</taxon>
        <taxon>Ecdysozoa</taxon>
        <taxon>Nematoda</taxon>
        <taxon>Chromadorea</taxon>
        <taxon>Rhabditida</taxon>
        <taxon>Tylenchina</taxon>
        <taxon>Tylenchomorpha</taxon>
        <taxon>Aphelenchoidea</taxon>
        <taxon>Aphelenchoididae</taxon>
        <taxon>Bursaphelenchus</taxon>
    </lineage>
</organism>
<accession>A0A811KJ67</accession>
<keyword evidence="7" id="KW-1185">Reference proteome</keyword>
<evidence type="ECO:0000256" key="1">
    <source>
        <dbReference type="ARBA" id="ARBA00007471"/>
    </source>
</evidence>
<evidence type="ECO:0000313" key="7">
    <source>
        <dbReference type="Proteomes" id="UP000614601"/>
    </source>
</evidence>
<dbReference type="Pfam" id="PF06602">
    <property type="entry name" value="Myotub-related"/>
    <property type="match status" value="1"/>
</dbReference>
<gene>
    <name evidence="6" type="ORF">BOKJ2_LOCUS5956</name>
</gene>
<dbReference type="CDD" id="cd14507">
    <property type="entry name" value="PTP-MTM-like"/>
    <property type="match status" value="1"/>
</dbReference>
<dbReference type="AlphaFoldDB" id="A0A811KJ67"/>
<dbReference type="OrthoDB" id="271628at2759"/>
<dbReference type="PROSITE" id="PS51339">
    <property type="entry name" value="PPASE_MYOTUBULARIN"/>
    <property type="match status" value="1"/>
</dbReference>
<feature type="region of interest" description="Disordered" evidence="4">
    <location>
        <begin position="651"/>
        <end position="708"/>
    </location>
</feature>
<name>A0A811KJ67_9BILA</name>
<feature type="active site" description="Phosphocysteine intermediate" evidence="2">
    <location>
        <position position="451"/>
    </location>
</feature>
<protein>
    <recommendedName>
        <fullName evidence="5">Myotubularin phosphatase domain-containing protein</fullName>
    </recommendedName>
</protein>
<evidence type="ECO:0000259" key="5">
    <source>
        <dbReference type="PROSITE" id="PS51339"/>
    </source>
</evidence>
<dbReference type="PANTHER" id="PTHR10807:SF129">
    <property type="entry name" value="MYOTUBULARIN-RELATED PROTEIN 3"/>
    <property type="match status" value="1"/>
</dbReference>
<feature type="region of interest" description="Disordered" evidence="4">
    <location>
        <begin position="1"/>
        <end position="29"/>
    </location>
</feature>
<comment type="similarity">
    <text evidence="1">Belongs to the protein-tyrosine phosphatase family. Non-receptor class myotubularin subfamily.</text>
</comment>
<feature type="binding site" evidence="3">
    <location>
        <begin position="451"/>
        <end position="457"/>
    </location>
    <ligand>
        <name>substrate</name>
    </ligand>
</feature>
<feature type="compositionally biased region" description="Polar residues" evidence="4">
    <location>
        <begin position="694"/>
        <end position="708"/>
    </location>
</feature>
<dbReference type="GO" id="GO:0046856">
    <property type="term" value="P:phosphatidylinositol dephosphorylation"/>
    <property type="evidence" value="ECO:0007669"/>
    <property type="project" value="TreeGrafter"/>
</dbReference>
<feature type="binding site" evidence="3">
    <location>
        <begin position="390"/>
        <end position="391"/>
    </location>
    <ligand>
        <name>substrate</name>
    </ligand>
</feature>
<feature type="binding site" evidence="3">
    <location>
        <begin position="365"/>
        <end position="368"/>
    </location>
    <ligand>
        <name>substrate</name>
    </ligand>
</feature>
<dbReference type="EMBL" id="CAJFCW020000003">
    <property type="protein sequence ID" value="CAG9103647.1"/>
    <property type="molecule type" value="Genomic_DNA"/>
</dbReference>
<dbReference type="SUPFAM" id="SSF52799">
    <property type="entry name" value="(Phosphotyrosine protein) phosphatases II"/>
    <property type="match status" value="1"/>
</dbReference>
<dbReference type="GO" id="GO:0004438">
    <property type="term" value="F:phosphatidylinositol-3-phosphate phosphatase activity"/>
    <property type="evidence" value="ECO:0007669"/>
    <property type="project" value="TreeGrafter"/>
</dbReference>
<feature type="compositionally biased region" description="Basic and acidic residues" evidence="4">
    <location>
        <begin position="758"/>
        <end position="767"/>
    </location>
</feature>
<feature type="compositionally biased region" description="Polar residues" evidence="4">
    <location>
        <begin position="666"/>
        <end position="680"/>
    </location>
</feature>
<reference evidence="6" key="1">
    <citation type="submission" date="2020-09" db="EMBL/GenBank/DDBJ databases">
        <authorList>
            <person name="Kikuchi T."/>
        </authorList>
    </citation>
    <scope>NUCLEOTIDE SEQUENCE</scope>
    <source>
        <strain evidence="6">SH1</strain>
    </source>
</reference>
<dbReference type="GO" id="GO:0005737">
    <property type="term" value="C:cytoplasm"/>
    <property type="evidence" value="ECO:0007669"/>
    <property type="project" value="TreeGrafter"/>
</dbReference>